<organism evidence="2 3">
    <name type="scientific">Letharia columbiana</name>
    <dbReference type="NCBI Taxonomy" id="112416"/>
    <lineage>
        <taxon>Eukaryota</taxon>
        <taxon>Fungi</taxon>
        <taxon>Dikarya</taxon>
        <taxon>Ascomycota</taxon>
        <taxon>Pezizomycotina</taxon>
        <taxon>Lecanoromycetes</taxon>
        <taxon>OSLEUM clade</taxon>
        <taxon>Lecanoromycetidae</taxon>
        <taxon>Lecanorales</taxon>
        <taxon>Lecanorineae</taxon>
        <taxon>Parmeliaceae</taxon>
        <taxon>Letharia</taxon>
    </lineage>
</organism>
<dbReference type="EMBL" id="JACCJC010000075">
    <property type="protein sequence ID" value="KAF6228683.1"/>
    <property type="molecule type" value="Genomic_DNA"/>
</dbReference>
<dbReference type="GeneID" id="59293344"/>
<feature type="compositionally biased region" description="Polar residues" evidence="1">
    <location>
        <begin position="98"/>
        <end position="110"/>
    </location>
</feature>
<feature type="compositionally biased region" description="Low complexity" evidence="1">
    <location>
        <begin position="409"/>
        <end position="418"/>
    </location>
</feature>
<proteinExistence type="predicted"/>
<keyword evidence="3" id="KW-1185">Reference proteome</keyword>
<sequence length="537" mass="59450">MTALRLHSYSPPFQALGSVNTGNEGVVMESLSDCLELVHLTWLATSISSCFLKPQDGGDKPEPAAPGITVGNHTEVCHEQPTPHHPPEYNLDQAHATPRSSYQQSTSHRPLSSLRQSAWLSESRLRTSRSLSRMSFTSRRSAPRRPTIGAPSEFRRVQSGRVSPLRRSPAFRPLQLSIYLPGNELPDLPIFWEDGADKVEDVTVERPVQALVKSRSDSMLLRHPSSSFSIPRKPVPSRTSSLDASRFSMDSQFTLNWVGGPTKSRSIDHLRSKSIERRPSFMTTRSAQDFLDALDARDAHSPQPPPPAIRSNSEPSYTIYRRASEQSLRLRTHLEERQSLEARLPNCATIQEEISPLSPRPGEQMPLSPISDRDDNTDSSPYDEQPLQLQESIQRDAHAEVPVMSKARSSSGSSTLLNPPTPLLDPFRPDTAMNERPIVTTTISGNTHSSFRDRFSQWILKALPALPTVERSSTSLSMYDISGPTELNSPWSFPSPRPHTKQSSMSSSWTLGGGRGASFDVEKTPLPPQVASVGIAF</sequence>
<feature type="region of interest" description="Disordered" evidence="1">
    <location>
        <begin position="130"/>
        <end position="151"/>
    </location>
</feature>
<dbReference type="OrthoDB" id="3595619at2759"/>
<dbReference type="Proteomes" id="UP000578531">
    <property type="component" value="Unassembled WGS sequence"/>
</dbReference>
<reference evidence="2 3" key="1">
    <citation type="journal article" date="2020" name="Genomics">
        <title>Complete, high-quality genomes from long-read metagenomic sequencing of two wolf lichen thalli reveals enigmatic genome architecture.</title>
        <authorList>
            <person name="McKenzie S.K."/>
            <person name="Walston R.F."/>
            <person name="Allen J.L."/>
        </authorList>
    </citation>
    <scope>NUCLEOTIDE SEQUENCE [LARGE SCALE GENOMIC DNA]</scope>
    <source>
        <strain evidence="2">WasteWater2</strain>
    </source>
</reference>
<evidence type="ECO:0000256" key="1">
    <source>
        <dbReference type="SAM" id="MobiDB-lite"/>
    </source>
</evidence>
<feature type="compositionally biased region" description="Polar residues" evidence="1">
    <location>
        <begin position="501"/>
        <end position="510"/>
    </location>
</feature>
<name>A0A8H6CSB0_9LECA</name>
<comment type="caution">
    <text evidence="2">The sequence shown here is derived from an EMBL/GenBank/DDBJ whole genome shotgun (WGS) entry which is preliminary data.</text>
</comment>
<dbReference type="AlphaFoldDB" id="A0A8H6CSB0"/>
<dbReference type="RefSeq" id="XP_037159498.1">
    <property type="nucleotide sequence ID" value="XM_037313581.1"/>
</dbReference>
<protein>
    <submittedName>
        <fullName evidence="2">Uncharacterized protein</fullName>
    </submittedName>
</protein>
<feature type="region of interest" description="Disordered" evidence="1">
    <location>
        <begin position="487"/>
        <end position="512"/>
    </location>
</feature>
<feature type="region of interest" description="Disordered" evidence="1">
    <location>
        <begin position="223"/>
        <end position="243"/>
    </location>
</feature>
<feature type="region of interest" description="Disordered" evidence="1">
    <location>
        <begin position="297"/>
        <end position="317"/>
    </location>
</feature>
<gene>
    <name evidence="2" type="ORF">HO173_011702</name>
</gene>
<accession>A0A8H6CSB0</accession>
<feature type="region of interest" description="Disordered" evidence="1">
    <location>
        <begin position="55"/>
        <end position="110"/>
    </location>
</feature>
<feature type="compositionally biased region" description="Low complexity" evidence="1">
    <location>
        <begin position="130"/>
        <end position="140"/>
    </location>
</feature>
<evidence type="ECO:0000313" key="2">
    <source>
        <dbReference type="EMBL" id="KAF6228683.1"/>
    </source>
</evidence>
<feature type="region of interest" description="Disordered" evidence="1">
    <location>
        <begin position="344"/>
        <end position="385"/>
    </location>
</feature>
<evidence type="ECO:0000313" key="3">
    <source>
        <dbReference type="Proteomes" id="UP000578531"/>
    </source>
</evidence>
<feature type="region of interest" description="Disordered" evidence="1">
    <location>
        <begin position="401"/>
        <end position="426"/>
    </location>
</feature>
<feature type="compositionally biased region" description="Basic and acidic residues" evidence="1">
    <location>
        <begin position="75"/>
        <end position="87"/>
    </location>
</feature>